<sequence>MKFPPGRMRIFRSDDRQFACGYASGLVYFYGMLTGLEDNDEVPVVCNPRTGRYETLPWILRYRKSYSFFGFDPVEKQYKVLHMAYPCGPDDHRIMTLGTSGMRWKKIDCSMRLEHLSEGLCIHGVLYYLGHTCEKKSSLVIACFDVRYEKFRFLYPESFCKLINYNGKLGVVYYDDLSDDAVEFRVWVLEDVEKHEWSKYAYALRGDKLFPRYVSVVGVISRGEIVLSMADYTSEQPFYVYYFNPEGNTIRQFEIQGFGEYHEASNSPCRVYVFVDDCSRFYRFADHAEYLNVKDPTLLKSSIYTP</sequence>
<dbReference type="Proteomes" id="UP000886595">
    <property type="component" value="Unassembled WGS sequence"/>
</dbReference>
<dbReference type="NCBIfam" id="TIGR01640">
    <property type="entry name" value="F_box_assoc_1"/>
    <property type="match status" value="1"/>
</dbReference>
<dbReference type="OrthoDB" id="1110775at2759"/>
<protein>
    <recommendedName>
        <fullName evidence="1">F-box associated beta-propeller type 3 domain-containing protein</fullName>
    </recommendedName>
</protein>
<gene>
    <name evidence="2" type="ORF">Bca52824_034488</name>
</gene>
<dbReference type="PANTHER" id="PTHR31111">
    <property type="entry name" value="BNAA05G37150D PROTEIN-RELATED"/>
    <property type="match status" value="1"/>
</dbReference>
<comment type="caution">
    <text evidence="2">The sequence shown here is derived from an EMBL/GenBank/DDBJ whole genome shotgun (WGS) entry which is preliminary data.</text>
</comment>
<dbReference type="Pfam" id="PF08268">
    <property type="entry name" value="FBA_3"/>
    <property type="match status" value="1"/>
</dbReference>
<dbReference type="PANTHER" id="PTHR31111:SF63">
    <property type="entry name" value="F-BOX DOMAIN-CONTAINING PROTEIN"/>
    <property type="match status" value="1"/>
</dbReference>
<feature type="domain" description="F-box associated beta-propeller type 3" evidence="1">
    <location>
        <begin position="16"/>
        <end position="287"/>
    </location>
</feature>
<keyword evidence="3" id="KW-1185">Reference proteome</keyword>
<evidence type="ECO:0000313" key="3">
    <source>
        <dbReference type="Proteomes" id="UP000886595"/>
    </source>
</evidence>
<proteinExistence type="predicted"/>
<evidence type="ECO:0000313" key="2">
    <source>
        <dbReference type="EMBL" id="KAG2298016.1"/>
    </source>
</evidence>
<dbReference type="InterPro" id="IPR017451">
    <property type="entry name" value="F-box-assoc_interact_dom"/>
</dbReference>
<dbReference type="InterPro" id="IPR013187">
    <property type="entry name" value="F-box-assoc_dom_typ3"/>
</dbReference>
<organism evidence="2 3">
    <name type="scientific">Brassica carinata</name>
    <name type="common">Ethiopian mustard</name>
    <name type="synonym">Abyssinian cabbage</name>
    <dbReference type="NCBI Taxonomy" id="52824"/>
    <lineage>
        <taxon>Eukaryota</taxon>
        <taxon>Viridiplantae</taxon>
        <taxon>Streptophyta</taxon>
        <taxon>Embryophyta</taxon>
        <taxon>Tracheophyta</taxon>
        <taxon>Spermatophyta</taxon>
        <taxon>Magnoliopsida</taxon>
        <taxon>eudicotyledons</taxon>
        <taxon>Gunneridae</taxon>
        <taxon>Pentapetalae</taxon>
        <taxon>rosids</taxon>
        <taxon>malvids</taxon>
        <taxon>Brassicales</taxon>
        <taxon>Brassicaceae</taxon>
        <taxon>Brassiceae</taxon>
        <taxon>Brassica</taxon>
    </lineage>
</organism>
<accession>A0A8X7S1W8</accession>
<reference evidence="2 3" key="1">
    <citation type="submission" date="2020-02" db="EMBL/GenBank/DDBJ databases">
        <authorList>
            <person name="Ma Q."/>
            <person name="Huang Y."/>
            <person name="Song X."/>
            <person name="Pei D."/>
        </authorList>
    </citation>
    <scope>NUCLEOTIDE SEQUENCE [LARGE SCALE GENOMIC DNA]</scope>
    <source>
        <strain evidence="2">Sxm20200214</strain>
        <tissue evidence="2">Leaf</tissue>
    </source>
</reference>
<name>A0A8X7S1W8_BRACI</name>
<evidence type="ECO:0000259" key="1">
    <source>
        <dbReference type="Pfam" id="PF08268"/>
    </source>
</evidence>
<dbReference type="EMBL" id="JAAMPC010000008">
    <property type="protein sequence ID" value="KAG2298016.1"/>
    <property type="molecule type" value="Genomic_DNA"/>
</dbReference>
<dbReference type="AlphaFoldDB" id="A0A8X7S1W8"/>